<sequence>MLSKYAANLKEAGVSDLKIEQSMSENFGILSIIDIQPTKLETLEAQIEGLEENLKELKKQKDDILPKLLGGASLEEVLKEEKEKFNPICEENSKHIEMVEQLLLEIQVALVGGFRLGYAGLSRFGLHARWVRLRLGRFGSSYV</sequence>
<feature type="coiled-coil region" evidence="1">
    <location>
        <begin position="40"/>
        <end position="67"/>
    </location>
</feature>
<evidence type="ECO:0000313" key="3">
    <source>
        <dbReference type="Proteomes" id="UP000623129"/>
    </source>
</evidence>
<keyword evidence="1" id="KW-0175">Coiled coil</keyword>
<reference evidence="2" key="1">
    <citation type="submission" date="2020-01" db="EMBL/GenBank/DDBJ databases">
        <title>Genome sequence of Kobresia littledalei, the first chromosome-level genome in the family Cyperaceae.</title>
        <authorList>
            <person name="Qu G."/>
        </authorList>
    </citation>
    <scope>NUCLEOTIDE SEQUENCE</scope>
    <source>
        <strain evidence="2">C.B.Clarke</strain>
        <tissue evidence="2">Leaf</tissue>
    </source>
</reference>
<evidence type="ECO:0000256" key="1">
    <source>
        <dbReference type="SAM" id="Coils"/>
    </source>
</evidence>
<evidence type="ECO:0000313" key="2">
    <source>
        <dbReference type="EMBL" id="KAF3322354.1"/>
    </source>
</evidence>
<keyword evidence="3" id="KW-1185">Reference proteome</keyword>
<dbReference type="EMBL" id="SWLB01000025">
    <property type="protein sequence ID" value="KAF3322354.1"/>
    <property type="molecule type" value="Genomic_DNA"/>
</dbReference>
<dbReference type="Proteomes" id="UP000623129">
    <property type="component" value="Unassembled WGS sequence"/>
</dbReference>
<organism evidence="2 3">
    <name type="scientific">Carex littledalei</name>
    <dbReference type="NCBI Taxonomy" id="544730"/>
    <lineage>
        <taxon>Eukaryota</taxon>
        <taxon>Viridiplantae</taxon>
        <taxon>Streptophyta</taxon>
        <taxon>Embryophyta</taxon>
        <taxon>Tracheophyta</taxon>
        <taxon>Spermatophyta</taxon>
        <taxon>Magnoliopsida</taxon>
        <taxon>Liliopsida</taxon>
        <taxon>Poales</taxon>
        <taxon>Cyperaceae</taxon>
        <taxon>Cyperoideae</taxon>
        <taxon>Cariceae</taxon>
        <taxon>Carex</taxon>
        <taxon>Carex subgen. Euthyceras</taxon>
    </lineage>
</organism>
<comment type="caution">
    <text evidence="2">The sequence shown here is derived from an EMBL/GenBank/DDBJ whole genome shotgun (WGS) entry which is preliminary data.</text>
</comment>
<protein>
    <submittedName>
        <fullName evidence="2">Uncharacterized protein</fullName>
    </submittedName>
</protein>
<gene>
    <name evidence="2" type="ORF">FCM35_KLT13495</name>
</gene>
<dbReference type="AlphaFoldDB" id="A0A833QP01"/>
<name>A0A833QP01_9POAL</name>
<accession>A0A833QP01</accession>
<dbReference type="OrthoDB" id="64867at2759"/>
<proteinExistence type="predicted"/>